<evidence type="ECO:0000313" key="4">
    <source>
        <dbReference type="Proteomes" id="UP001070176"/>
    </source>
</evidence>
<evidence type="ECO:0000256" key="1">
    <source>
        <dbReference type="SAM" id="Coils"/>
    </source>
</evidence>
<comment type="caution">
    <text evidence="3">The sequence shown here is derived from an EMBL/GenBank/DDBJ whole genome shotgun (WGS) entry which is preliminary data.</text>
</comment>
<name>A0ABT3Y2E8_9FLAO</name>
<keyword evidence="1" id="KW-0175">Coiled coil</keyword>
<feature type="coiled-coil region" evidence="1">
    <location>
        <begin position="225"/>
        <end position="259"/>
    </location>
</feature>
<sequence>MKKIFLLAACALFSNALFAQQWDGPQTTSDHIYRRGNVSIGTGTNIDKLNVGAGNIRILYDSRIAPNVRNSLIFGNGRQEEIDFYITKLAKGLHIYPLYLQLDNNIAPPTFYISNSSKIGMGTYEVDCSSCQEYRLFVKDGIKTERIKVEIAANNGWADYVFNKDYKLMPLNDLQAYISDKGHLPEVPTTEEAIANGIELKEMNILLLKKVEELTLYLIDQNKINQNQKIELESNRREIDDMKNKLNSLLINQNNLSNNKK</sequence>
<dbReference type="EMBL" id="JAOVZV010000007">
    <property type="protein sequence ID" value="MCX8532318.1"/>
    <property type="molecule type" value="Genomic_DNA"/>
</dbReference>
<keyword evidence="2" id="KW-0732">Signal</keyword>
<evidence type="ECO:0008006" key="5">
    <source>
        <dbReference type="Google" id="ProtNLM"/>
    </source>
</evidence>
<protein>
    <recommendedName>
        <fullName evidence="5">Cell wall anchor protein</fullName>
    </recommendedName>
</protein>
<proteinExistence type="predicted"/>
<feature type="signal peptide" evidence="2">
    <location>
        <begin position="1"/>
        <end position="19"/>
    </location>
</feature>
<feature type="chain" id="PRO_5046154174" description="Cell wall anchor protein" evidence="2">
    <location>
        <begin position="20"/>
        <end position="261"/>
    </location>
</feature>
<organism evidence="3 4">
    <name type="scientific">Chryseobacterium luquanense</name>
    <dbReference type="NCBI Taxonomy" id="2983766"/>
    <lineage>
        <taxon>Bacteria</taxon>
        <taxon>Pseudomonadati</taxon>
        <taxon>Bacteroidota</taxon>
        <taxon>Flavobacteriia</taxon>
        <taxon>Flavobacteriales</taxon>
        <taxon>Weeksellaceae</taxon>
        <taxon>Chryseobacterium group</taxon>
        <taxon>Chryseobacterium</taxon>
    </lineage>
</organism>
<accession>A0ABT3Y2E8</accession>
<reference evidence="3" key="1">
    <citation type="submission" date="2022-10" db="EMBL/GenBank/DDBJ databases">
        <title>Chryseobacterium sp. nov., a novel bacterial species.</title>
        <authorList>
            <person name="Cao Y."/>
        </authorList>
    </citation>
    <scope>NUCLEOTIDE SEQUENCE</scope>
    <source>
        <strain evidence="3">KC 927</strain>
    </source>
</reference>
<dbReference type="Proteomes" id="UP001070176">
    <property type="component" value="Unassembled WGS sequence"/>
</dbReference>
<evidence type="ECO:0000313" key="3">
    <source>
        <dbReference type="EMBL" id="MCX8532318.1"/>
    </source>
</evidence>
<gene>
    <name evidence="3" type="ORF">OEA66_08140</name>
</gene>
<evidence type="ECO:0000256" key="2">
    <source>
        <dbReference type="SAM" id="SignalP"/>
    </source>
</evidence>
<dbReference type="RefSeq" id="WP_267280895.1">
    <property type="nucleotide sequence ID" value="NZ_JAOVZV010000007.1"/>
</dbReference>
<keyword evidence="4" id="KW-1185">Reference proteome</keyword>